<dbReference type="Proteomes" id="UP001231941">
    <property type="component" value="Unassembled WGS sequence"/>
</dbReference>
<dbReference type="InterPro" id="IPR039425">
    <property type="entry name" value="RNA_pol_sigma-70-like"/>
</dbReference>
<feature type="domain" description="RNA polymerase sigma-70 region 2" evidence="5">
    <location>
        <begin position="21"/>
        <end position="87"/>
    </location>
</feature>
<reference evidence="7 8" key="1">
    <citation type="submission" date="2023-08" db="EMBL/GenBank/DDBJ databases">
        <authorList>
            <person name="Park J.-S."/>
        </authorList>
    </citation>
    <scope>NUCLEOTIDE SEQUENCE [LARGE SCALE GENOMIC DNA]</scope>
    <source>
        <strain evidence="7 8">2205SS18-9</strain>
    </source>
</reference>
<dbReference type="Gene3D" id="1.10.1740.10">
    <property type="match status" value="1"/>
</dbReference>
<protein>
    <submittedName>
        <fullName evidence="7">Sigma-70 family RNA polymerase sigma factor</fullName>
    </submittedName>
</protein>
<dbReference type="RefSeq" id="WP_305992884.1">
    <property type="nucleotide sequence ID" value="NZ_JAVAMP010000008.1"/>
</dbReference>
<comment type="caution">
    <text evidence="7">The sequence shown here is derived from an EMBL/GenBank/DDBJ whole genome shotgun (WGS) entry which is preliminary data.</text>
</comment>
<dbReference type="EMBL" id="JAVAMP010000008">
    <property type="protein sequence ID" value="MDP5275578.1"/>
    <property type="molecule type" value="Genomic_DNA"/>
</dbReference>
<evidence type="ECO:0000259" key="6">
    <source>
        <dbReference type="Pfam" id="PF08281"/>
    </source>
</evidence>
<sequence>MELDQLVKQAQKQNDEAFYELISIHKNQLYKVAYSYFKNEQDALDALQEVTYRAYFKIKKVQEPQYFSTWLIRIMLNYCTDEMNRRNKQEMKMIERDKAATMDEHLLAELEFDDLIDSLDPKYQQIIKLKYVNDLTISQISEVVQYPEGTVKTWLYKSLKLIRKQLESEGGISHVRARREIAK</sequence>
<evidence type="ECO:0000313" key="7">
    <source>
        <dbReference type="EMBL" id="MDP5275578.1"/>
    </source>
</evidence>
<name>A0ABT9J260_9BACL</name>
<accession>A0ABT9J260</accession>
<dbReference type="PANTHER" id="PTHR43133:SF51">
    <property type="entry name" value="RNA POLYMERASE SIGMA FACTOR"/>
    <property type="match status" value="1"/>
</dbReference>
<evidence type="ECO:0000256" key="4">
    <source>
        <dbReference type="ARBA" id="ARBA00023163"/>
    </source>
</evidence>
<feature type="domain" description="RNA polymerase sigma factor 70 region 4 type 2" evidence="6">
    <location>
        <begin position="111"/>
        <end position="160"/>
    </location>
</feature>
<dbReference type="InterPro" id="IPR007627">
    <property type="entry name" value="RNA_pol_sigma70_r2"/>
</dbReference>
<evidence type="ECO:0000313" key="8">
    <source>
        <dbReference type="Proteomes" id="UP001231941"/>
    </source>
</evidence>
<organism evidence="7 8">
    <name type="scientific">Chengkuizengella axinellae</name>
    <dbReference type="NCBI Taxonomy" id="3064388"/>
    <lineage>
        <taxon>Bacteria</taxon>
        <taxon>Bacillati</taxon>
        <taxon>Bacillota</taxon>
        <taxon>Bacilli</taxon>
        <taxon>Bacillales</taxon>
        <taxon>Paenibacillaceae</taxon>
        <taxon>Chengkuizengella</taxon>
    </lineage>
</organism>
<keyword evidence="3" id="KW-0731">Sigma factor</keyword>
<dbReference type="SUPFAM" id="SSF88659">
    <property type="entry name" value="Sigma3 and sigma4 domains of RNA polymerase sigma factors"/>
    <property type="match status" value="1"/>
</dbReference>
<comment type="similarity">
    <text evidence="1">Belongs to the sigma-70 factor family. ECF subfamily.</text>
</comment>
<dbReference type="InterPro" id="IPR014284">
    <property type="entry name" value="RNA_pol_sigma-70_dom"/>
</dbReference>
<proteinExistence type="inferred from homology"/>
<evidence type="ECO:0000256" key="3">
    <source>
        <dbReference type="ARBA" id="ARBA00023082"/>
    </source>
</evidence>
<dbReference type="InterPro" id="IPR013325">
    <property type="entry name" value="RNA_pol_sigma_r2"/>
</dbReference>
<dbReference type="InterPro" id="IPR013249">
    <property type="entry name" value="RNA_pol_sigma70_r4_t2"/>
</dbReference>
<keyword evidence="4" id="KW-0804">Transcription</keyword>
<evidence type="ECO:0000256" key="1">
    <source>
        <dbReference type="ARBA" id="ARBA00010641"/>
    </source>
</evidence>
<dbReference type="InterPro" id="IPR036388">
    <property type="entry name" value="WH-like_DNA-bd_sf"/>
</dbReference>
<dbReference type="Pfam" id="PF04542">
    <property type="entry name" value="Sigma70_r2"/>
    <property type="match status" value="1"/>
</dbReference>
<dbReference type="Pfam" id="PF08281">
    <property type="entry name" value="Sigma70_r4_2"/>
    <property type="match status" value="1"/>
</dbReference>
<dbReference type="NCBIfam" id="TIGR02937">
    <property type="entry name" value="sigma70-ECF"/>
    <property type="match status" value="1"/>
</dbReference>
<evidence type="ECO:0000256" key="2">
    <source>
        <dbReference type="ARBA" id="ARBA00023015"/>
    </source>
</evidence>
<keyword evidence="2" id="KW-0805">Transcription regulation</keyword>
<keyword evidence="8" id="KW-1185">Reference proteome</keyword>
<dbReference type="InterPro" id="IPR013324">
    <property type="entry name" value="RNA_pol_sigma_r3/r4-like"/>
</dbReference>
<dbReference type="SUPFAM" id="SSF88946">
    <property type="entry name" value="Sigma2 domain of RNA polymerase sigma factors"/>
    <property type="match status" value="1"/>
</dbReference>
<dbReference type="CDD" id="cd06171">
    <property type="entry name" value="Sigma70_r4"/>
    <property type="match status" value="1"/>
</dbReference>
<gene>
    <name evidence="7" type="ORF">Q5Y73_15820</name>
</gene>
<dbReference type="Gene3D" id="1.10.10.10">
    <property type="entry name" value="Winged helix-like DNA-binding domain superfamily/Winged helix DNA-binding domain"/>
    <property type="match status" value="1"/>
</dbReference>
<dbReference type="PANTHER" id="PTHR43133">
    <property type="entry name" value="RNA POLYMERASE ECF-TYPE SIGMA FACTO"/>
    <property type="match status" value="1"/>
</dbReference>
<evidence type="ECO:0000259" key="5">
    <source>
        <dbReference type="Pfam" id="PF04542"/>
    </source>
</evidence>